<protein>
    <recommendedName>
        <fullName evidence="1">thioredoxin-dependent peroxiredoxin</fullName>
        <ecNumber evidence="1">1.11.1.24</ecNumber>
    </recommendedName>
    <alternativeName>
        <fullName evidence="7">Thioredoxin peroxidase</fullName>
    </alternativeName>
</protein>
<evidence type="ECO:0000256" key="6">
    <source>
        <dbReference type="ARBA" id="ARBA00023284"/>
    </source>
</evidence>
<sequence>MIRTLTLASVLAMLPAAANAQDAADTITASPDTATEMQTPQIGLALGQSAPSVNLVRHTGEATSLSELMGEKGIAVAFVRSADWCPYCQKQLKQIDDISANLNDLGWPLVAISYDDPEILSKFARKNSLGFELLSDPGSEAISAFNLLNEEMKPGSRYFGIPHPAIMFIGTDETVRAVLREEGYKDRPSLDVILQIAEQL</sequence>
<evidence type="ECO:0000313" key="11">
    <source>
        <dbReference type="EMBL" id="CUS56589.1"/>
    </source>
</evidence>
<evidence type="ECO:0000256" key="7">
    <source>
        <dbReference type="ARBA" id="ARBA00032824"/>
    </source>
</evidence>
<evidence type="ECO:0000256" key="4">
    <source>
        <dbReference type="ARBA" id="ARBA00023002"/>
    </source>
</evidence>
<evidence type="ECO:0000256" key="1">
    <source>
        <dbReference type="ARBA" id="ARBA00013017"/>
    </source>
</evidence>
<name>A0A160U2E9_9ZZZZ</name>
<evidence type="ECO:0000256" key="9">
    <source>
        <dbReference type="ARBA" id="ARBA00049091"/>
    </source>
</evidence>
<evidence type="ECO:0000256" key="5">
    <source>
        <dbReference type="ARBA" id="ARBA00023157"/>
    </source>
</evidence>
<dbReference type="InterPro" id="IPR050924">
    <property type="entry name" value="Peroxiredoxin_BCP/PrxQ"/>
</dbReference>
<comment type="similarity">
    <text evidence="8">Belongs to the peroxiredoxin family. BCP/PrxQ subfamily.</text>
</comment>
<dbReference type="GO" id="GO:0034599">
    <property type="term" value="P:cellular response to oxidative stress"/>
    <property type="evidence" value="ECO:0007669"/>
    <property type="project" value="TreeGrafter"/>
</dbReference>
<dbReference type="EMBL" id="CZQD01000028">
    <property type="protein sequence ID" value="CUS56589.1"/>
    <property type="molecule type" value="Genomic_DNA"/>
</dbReference>
<reference evidence="11" key="1">
    <citation type="submission" date="2015-10" db="EMBL/GenBank/DDBJ databases">
        <authorList>
            <person name="Gilbert D.G."/>
        </authorList>
    </citation>
    <scope>NUCLEOTIDE SEQUENCE</scope>
</reference>
<dbReference type="InterPro" id="IPR036249">
    <property type="entry name" value="Thioredoxin-like_sf"/>
</dbReference>
<dbReference type="PANTHER" id="PTHR42801">
    <property type="entry name" value="THIOREDOXIN-DEPENDENT PEROXIDE REDUCTASE"/>
    <property type="match status" value="1"/>
</dbReference>
<dbReference type="EC" id="1.11.1.24" evidence="1"/>
<accession>A0A160U2E9</accession>
<keyword evidence="3" id="KW-0049">Antioxidant</keyword>
<dbReference type="InterPro" id="IPR000866">
    <property type="entry name" value="AhpC/TSA"/>
</dbReference>
<dbReference type="GO" id="GO:0005737">
    <property type="term" value="C:cytoplasm"/>
    <property type="evidence" value="ECO:0007669"/>
    <property type="project" value="TreeGrafter"/>
</dbReference>
<organism evidence="11">
    <name type="scientific">hydrothermal vent metagenome</name>
    <dbReference type="NCBI Taxonomy" id="652676"/>
    <lineage>
        <taxon>unclassified sequences</taxon>
        <taxon>metagenomes</taxon>
        <taxon>ecological metagenomes</taxon>
    </lineage>
</organism>
<dbReference type="AlphaFoldDB" id="A0A160U2E9"/>
<keyword evidence="2 11" id="KW-0575">Peroxidase</keyword>
<keyword evidence="4 11" id="KW-0560">Oxidoreductase</keyword>
<dbReference type="PROSITE" id="PS51352">
    <property type="entry name" value="THIOREDOXIN_2"/>
    <property type="match status" value="1"/>
</dbReference>
<dbReference type="InterPro" id="IPR013766">
    <property type="entry name" value="Thioredoxin_domain"/>
</dbReference>
<dbReference type="GO" id="GO:0045454">
    <property type="term" value="P:cell redox homeostasis"/>
    <property type="evidence" value="ECO:0007669"/>
    <property type="project" value="TreeGrafter"/>
</dbReference>
<gene>
    <name evidence="11" type="ORF">MGWOODY_Hyp2484</name>
</gene>
<evidence type="ECO:0000259" key="10">
    <source>
        <dbReference type="PROSITE" id="PS51352"/>
    </source>
</evidence>
<feature type="domain" description="Thioredoxin" evidence="10">
    <location>
        <begin position="44"/>
        <end position="200"/>
    </location>
</feature>
<evidence type="ECO:0000256" key="8">
    <source>
        <dbReference type="ARBA" id="ARBA00038489"/>
    </source>
</evidence>
<dbReference type="GO" id="GO:0008379">
    <property type="term" value="F:thioredoxin peroxidase activity"/>
    <property type="evidence" value="ECO:0007669"/>
    <property type="project" value="TreeGrafter"/>
</dbReference>
<dbReference type="SUPFAM" id="SSF52833">
    <property type="entry name" value="Thioredoxin-like"/>
    <property type="match status" value="1"/>
</dbReference>
<evidence type="ECO:0000256" key="2">
    <source>
        <dbReference type="ARBA" id="ARBA00022559"/>
    </source>
</evidence>
<dbReference type="PANTHER" id="PTHR42801:SF7">
    <property type="entry name" value="SLL1159 PROTEIN"/>
    <property type="match status" value="1"/>
</dbReference>
<dbReference type="Gene3D" id="3.40.30.10">
    <property type="entry name" value="Glutaredoxin"/>
    <property type="match status" value="1"/>
</dbReference>
<comment type="catalytic activity">
    <reaction evidence="9">
        <text>a hydroperoxide + [thioredoxin]-dithiol = an alcohol + [thioredoxin]-disulfide + H2O</text>
        <dbReference type="Rhea" id="RHEA:62620"/>
        <dbReference type="Rhea" id="RHEA-COMP:10698"/>
        <dbReference type="Rhea" id="RHEA-COMP:10700"/>
        <dbReference type="ChEBI" id="CHEBI:15377"/>
        <dbReference type="ChEBI" id="CHEBI:29950"/>
        <dbReference type="ChEBI" id="CHEBI:30879"/>
        <dbReference type="ChEBI" id="CHEBI:35924"/>
        <dbReference type="ChEBI" id="CHEBI:50058"/>
        <dbReference type="EC" id="1.11.1.24"/>
    </reaction>
</comment>
<proteinExistence type="inferred from homology"/>
<keyword evidence="6" id="KW-0676">Redox-active center</keyword>
<keyword evidence="5" id="KW-1015">Disulfide bond</keyword>
<evidence type="ECO:0000256" key="3">
    <source>
        <dbReference type="ARBA" id="ARBA00022862"/>
    </source>
</evidence>
<dbReference type="Pfam" id="PF00578">
    <property type="entry name" value="AhpC-TSA"/>
    <property type="match status" value="1"/>
</dbReference>